<dbReference type="PROSITE" id="PS51225">
    <property type="entry name" value="MARVEL"/>
    <property type="match status" value="1"/>
</dbReference>
<dbReference type="InterPro" id="IPR050578">
    <property type="entry name" value="MARVEL-CKLF_proteins"/>
</dbReference>
<dbReference type="PANTHER" id="PTHR22776:SF97">
    <property type="entry name" value="RE01453P"/>
    <property type="match status" value="1"/>
</dbReference>
<keyword evidence="4 5" id="KW-0472">Membrane</keyword>
<dbReference type="OrthoDB" id="10393035at2759"/>
<feature type="transmembrane region" description="Helical" evidence="7">
    <location>
        <begin position="180"/>
        <end position="202"/>
    </location>
</feature>
<dbReference type="EMBL" id="AZBU02000006">
    <property type="protein sequence ID" value="TKR72811.1"/>
    <property type="molecule type" value="Genomic_DNA"/>
</dbReference>
<feature type="compositionally biased region" description="Low complexity" evidence="6">
    <location>
        <begin position="1"/>
        <end position="10"/>
    </location>
</feature>
<reference evidence="9 10" key="2">
    <citation type="journal article" date="2019" name="G3 (Bethesda)">
        <title>Hybrid Assembly of the Genome of the Entomopathogenic Nematode Steinernema carpocapsae Identifies the X-Chromosome.</title>
        <authorList>
            <person name="Serra L."/>
            <person name="Macchietto M."/>
            <person name="Macias-Munoz A."/>
            <person name="McGill C.J."/>
            <person name="Rodriguez I.M."/>
            <person name="Rodriguez B."/>
            <person name="Murad R."/>
            <person name="Mortazavi A."/>
        </authorList>
    </citation>
    <scope>NUCLEOTIDE SEQUENCE [LARGE SCALE GENOMIC DNA]</scope>
    <source>
        <strain evidence="9 10">ALL</strain>
    </source>
</reference>
<comment type="caution">
    <text evidence="9">The sequence shown here is derived from an EMBL/GenBank/DDBJ whole genome shotgun (WGS) entry which is preliminary data.</text>
</comment>
<keyword evidence="2 5" id="KW-0812">Transmembrane</keyword>
<evidence type="ECO:0000256" key="3">
    <source>
        <dbReference type="ARBA" id="ARBA00022989"/>
    </source>
</evidence>
<keyword evidence="10" id="KW-1185">Reference proteome</keyword>
<evidence type="ECO:0000256" key="7">
    <source>
        <dbReference type="SAM" id="Phobius"/>
    </source>
</evidence>
<evidence type="ECO:0000259" key="8">
    <source>
        <dbReference type="PROSITE" id="PS51225"/>
    </source>
</evidence>
<dbReference type="GO" id="GO:0016020">
    <property type="term" value="C:membrane"/>
    <property type="evidence" value="ECO:0007669"/>
    <property type="project" value="UniProtKB-SubCell"/>
</dbReference>
<proteinExistence type="predicted"/>
<evidence type="ECO:0000256" key="4">
    <source>
        <dbReference type="ARBA" id="ARBA00023136"/>
    </source>
</evidence>
<name>A0A4U5MSV4_STECR</name>
<feature type="region of interest" description="Disordered" evidence="6">
    <location>
        <begin position="1"/>
        <end position="42"/>
    </location>
</feature>
<dbReference type="PANTHER" id="PTHR22776">
    <property type="entry name" value="MARVEL-CONTAINING POTENTIAL LIPID RAFT-ASSOCIATED PROTEIN"/>
    <property type="match status" value="1"/>
</dbReference>
<evidence type="ECO:0000313" key="10">
    <source>
        <dbReference type="Proteomes" id="UP000298663"/>
    </source>
</evidence>
<evidence type="ECO:0000256" key="6">
    <source>
        <dbReference type="SAM" id="MobiDB-lite"/>
    </source>
</evidence>
<keyword evidence="3 7" id="KW-1133">Transmembrane helix</keyword>
<feature type="transmembrane region" description="Helical" evidence="7">
    <location>
        <begin position="77"/>
        <end position="102"/>
    </location>
</feature>
<feature type="domain" description="MARVEL" evidence="8">
    <location>
        <begin position="79"/>
        <end position="206"/>
    </location>
</feature>
<dbReference type="Proteomes" id="UP000298663">
    <property type="component" value="Unassembled WGS sequence"/>
</dbReference>
<comment type="subcellular location">
    <subcellularLocation>
        <location evidence="1">Membrane</location>
        <topology evidence="1">Multi-pass membrane protein</topology>
    </subcellularLocation>
</comment>
<dbReference type="AlphaFoldDB" id="A0A4U5MSV4"/>
<evidence type="ECO:0000256" key="2">
    <source>
        <dbReference type="ARBA" id="ARBA00022692"/>
    </source>
</evidence>
<dbReference type="InterPro" id="IPR008253">
    <property type="entry name" value="Marvel"/>
</dbReference>
<evidence type="ECO:0000313" key="9">
    <source>
        <dbReference type="EMBL" id="TKR72811.1"/>
    </source>
</evidence>
<organism evidence="9 10">
    <name type="scientific">Steinernema carpocapsae</name>
    <name type="common">Entomopathogenic nematode</name>
    <dbReference type="NCBI Taxonomy" id="34508"/>
    <lineage>
        <taxon>Eukaryota</taxon>
        <taxon>Metazoa</taxon>
        <taxon>Ecdysozoa</taxon>
        <taxon>Nematoda</taxon>
        <taxon>Chromadorea</taxon>
        <taxon>Rhabditida</taxon>
        <taxon>Tylenchina</taxon>
        <taxon>Panagrolaimomorpha</taxon>
        <taxon>Strongyloidoidea</taxon>
        <taxon>Steinernematidae</taxon>
        <taxon>Steinernema</taxon>
    </lineage>
</organism>
<reference evidence="9 10" key="1">
    <citation type="journal article" date="2015" name="Genome Biol.">
        <title>Comparative genomics of Steinernema reveals deeply conserved gene regulatory networks.</title>
        <authorList>
            <person name="Dillman A.R."/>
            <person name="Macchietto M."/>
            <person name="Porter C.F."/>
            <person name="Rogers A."/>
            <person name="Williams B."/>
            <person name="Antoshechkin I."/>
            <person name="Lee M.M."/>
            <person name="Goodwin Z."/>
            <person name="Lu X."/>
            <person name="Lewis E.E."/>
            <person name="Goodrich-Blair H."/>
            <person name="Stock S.P."/>
            <person name="Adams B.J."/>
            <person name="Sternberg P.W."/>
            <person name="Mortazavi A."/>
        </authorList>
    </citation>
    <scope>NUCLEOTIDE SEQUENCE [LARGE SCALE GENOMIC DNA]</scope>
    <source>
        <strain evidence="9 10">ALL</strain>
    </source>
</reference>
<protein>
    <recommendedName>
        <fullName evidence="8">MARVEL domain-containing protein</fullName>
    </recommendedName>
</protein>
<evidence type="ECO:0000256" key="1">
    <source>
        <dbReference type="ARBA" id="ARBA00004141"/>
    </source>
</evidence>
<sequence length="233" mass="26622">MASSSSYASYEPPPGWRHSAVFSAEPPSSTSPVGTMERRSAAHREAHIGATSPLLYQPKRVDLPPLQKRREVPHPEFWYLSTGIGVCRIVETVCSLITFSLIVSVNAMFTPTYIAEITLLGMFFTSMILAMVYTFNIARTTEEFSWILFEGVYTCVAVYMSGITAFIMTYSAYRWQHNPWIFSVIFAYFTFFAFITDFVLVIKTLKKNPMAKHSDQDRVRVDDEVEMNHFDKN</sequence>
<feature type="transmembrane region" description="Helical" evidence="7">
    <location>
        <begin position="114"/>
        <end position="135"/>
    </location>
</feature>
<accession>A0A4U5MSV4</accession>
<gene>
    <name evidence="9" type="ORF">L596_020208</name>
</gene>
<feature type="transmembrane region" description="Helical" evidence="7">
    <location>
        <begin position="147"/>
        <end position="168"/>
    </location>
</feature>
<evidence type="ECO:0000256" key="5">
    <source>
        <dbReference type="PROSITE-ProRule" id="PRU00581"/>
    </source>
</evidence>